<protein>
    <recommendedName>
        <fullName evidence="3">histidine kinase</fullName>
        <ecNumber evidence="3">2.7.13.3</ecNumber>
    </recommendedName>
</protein>
<keyword evidence="5" id="KW-0808">Transferase</keyword>
<feature type="domain" description="Histidine kinase" evidence="13">
    <location>
        <begin position="258"/>
        <end position="474"/>
    </location>
</feature>
<keyword evidence="6 12" id="KW-0812">Transmembrane</keyword>
<evidence type="ECO:0000256" key="7">
    <source>
        <dbReference type="ARBA" id="ARBA00022777"/>
    </source>
</evidence>
<dbReference type="EC" id="2.7.13.3" evidence="3"/>
<dbReference type="GO" id="GO:0016301">
    <property type="term" value="F:kinase activity"/>
    <property type="evidence" value="ECO:0007669"/>
    <property type="project" value="UniProtKB-KW"/>
</dbReference>
<dbReference type="Gene3D" id="1.10.287.130">
    <property type="match status" value="1"/>
</dbReference>
<dbReference type="InterPro" id="IPR036890">
    <property type="entry name" value="HATPase_C_sf"/>
</dbReference>
<gene>
    <name evidence="15" type="ORF">GCM10009676_20470</name>
</gene>
<dbReference type="EMBL" id="BAAALN010000005">
    <property type="protein sequence ID" value="GAA1236197.1"/>
    <property type="molecule type" value="Genomic_DNA"/>
</dbReference>
<proteinExistence type="predicted"/>
<organism evidence="15 16">
    <name type="scientific">Prauserella halophila</name>
    <dbReference type="NCBI Taxonomy" id="185641"/>
    <lineage>
        <taxon>Bacteria</taxon>
        <taxon>Bacillati</taxon>
        <taxon>Actinomycetota</taxon>
        <taxon>Actinomycetes</taxon>
        <taxon>Pseudonocardiales</taxon>
        <taxon>Pseudonocardiaceae</taxon>
        <taxon>Prauserella</taxon>
    </lineage>
</organism>
<dbReference type="PRINTS" id="PR00344">
    <property type="entry name" value="BCTRLSENSOR"/>
</dbReference>
<feature type="transmembrane region" description="Helical" evidence="12">
    <location>
        <begin position="34"/>
        <end position="57"/>
    </location>
</feature>
<dbReference type="Proteomes" id="UP001500653">
    <property type="component" value="Unassembled WGS sequence"/>
</dbReference>
<dbReference type="InterPro" id="IPR004358">
    <property type="entry name" value="Sig_transdc_His_kin-like_C"/>
</dbReference>
<keyword evidence="8 12" id="KW-1133">Transmembrane helix</keyword>
<dbReference type="PANTHER" id="PTHR45436:SF5">
    <property type="entry name" value="SENSOR HISTIDINE KINASE TRCS"/>
    <property type="match status" value="1"/>
</dbReference>
<keyword evidence="4" id="KW-0597">Phosphoprotein</keyword>
<keyword evidence="7 15" id="KW-0418">Kinase</keyword>
<dbReference type="SMART" id="SM00304">
    <property type="entry name" value="HAMP"/>
    <property type="match status" value="1"/>
</dbReference>
<dbReference type="Gene3D" id="6.10.340.10">
    <property type="match status" value="1"/>
</dbReference>
<sequence>MTGSARPGTGTAGATRDGPEPERTPKRISLRTRVMLLATLCVGGTVALVSLVTYLTVRDNIYEQFDSSLTQRAHAAAESVPVASQFQNLPAALFASGDIQIGLLEADDTLVVPRGAAKPPTSEPELAVARGGAEWSLRTDTESGIRVVSVPSGHGQALVLGQSLAQTERTLGDLALVLMLFGGIGVLVAAGAATAVARTALRPVERLTSATERVADTMDLRPIPVTGDDELSRMTQSFNTMLSAVAESQAQQSRLVADAGHELRTPLTSLRTNLELLLSAGRNEAPPLDETVRTEIETDIRGQLDELTQLIGDLVELARDSGPQEMVERVDLAEVVERALDRARRRAGDTEFDVRLQPWELAGDPGVLERAVLNLLDNAVKFSPGGETVQVGLRPLGDGTAVVEVADRGPGIAPEDLPRVFDRFYRSTEARTLPGSGLGLAIVRQAAQRHGGGAFASSRDGGGTVMTIRLPGTAPDRNE</sequence>
<dbReference type="SUPFAM" id="SSF47384">
    <property type="entry name" value="Homodimeric domain of signal transducing histidine kinase"/>
    <property type="match status" value="1"/>
</dbReference>
<feature type="region of interest" description="Disordered" evidence="11">
    <location>
        <begin position="452"/>
        <end position="479"/>
    </location>
</feature>
<evidence type="ECO:0000259" key="14">
    <source>
        <dbReference type="PROSITE" id="PS50885"/>
    </source>
</evidence>
<feature type="compositionally biased region" description="Gly residues" evidence="11">
    <location>
        <begin position="452"/>
        <end position="464"/>
    </location>
</feature>
<dbReference type="Pfam" id="PF00512">
    <property type="entry name" value="HisKA"/>
    <property type="match status" value="1"/>
</dbReference>
<name>A0ABN1W8I1_9PSEU</name>
<dbReference type="SMART" id="SM00388">
    <property type="entry name" value="HisKA"/>
    <property type="match status" value="1"/>
</dbReference>
<comment type="subcellular location">
    <subcellularLocation>
        <location evidence="2">Cell membrane</location>
    </subcellularLocation>
</comment>
<feature type="region of interest" description="Disordered" evidence="11">
    <location>
        <begin position="1"/>
        <end position="26"/>
    </location>
</feature>
<dbReference type="PANTHER" id="PTHR45436">
    <property type="entry name" value="SENSOR HISTIDINE KINASE YKOH"/>
    <property type="match status" value="1"/>
</dbReference>
<keyword evidence="16" id="KW-1185">Reference proteome</keyword>
<evidence type="ECO:0000256" key="6">
    <source>
        <dbReference type="ARBA" id="ARBA00022692"/>
    </source>
</evidence>
<evidence type="ECO:0000256" key="4">
    <source>
        <dbReference type="ARBA" id="ARBA00022553"/>
    </source>
</evidence>
<dbReference type="PROSITE" id="PS50109">
    <property type="entry name" value="HIS_KIN"/>
    <property type="match status" value="1"/>
</dbReference>
<dbReference type="Pfam" id="PF00672">
    <property type="entry name" value="HAMP"/>
    <property type="match status" value="1"/>
</dbReference>
<evidence type="ECO:0000256" key="9">
    <source>
        <dbReference type="ARBA" id="ARBA00023012"/>
    </source>
</evidence>
<dbReference type="InterPro" id="IPR050428">
    <property type="entry name" value="TCS_sensor_his_kinase"/>
</dbReference>
<evidence type="ECO:0000259" key="13">
    <source>
        <dbReference type="PROSITE" id="PS50109"/>
    </source>
</evidence>
<dbReference type="SUPFAM" id="SSF158472">
    <property type="entry name" value="HAMP domain-like"/>
    <property type="match status" value="1"/>
</dbReference>
<comment type="catalytic activity">
    <reaction evidence="1">
        <text>ATP + protein L-histidine = ADP + protein N-phospho-L-histidine.</text>
        <dbReference type="EC" id="2.7.13.3"/>
    </reaction>
</comment>
<evidence type="ECO:0000256" key="11">
    <source>
        <dbReference type="SAM" id="MobiDB-lite"/>
    </source>
</evidence>
<dbReference type="CDD" id="cd00082">
    <property type="entry name" value="HisKA"/>
    <property type="match status" value="1"/>
</dbReference>
<evidence type="ECO:0000256" key="3">
    <source>
        <dbReference type="ARBA" id="ARBA00012438"/>
    </source>
</evidence>
<evidence type="ECO:0000313" key="15">
    <source>
        <dbReference type="EMBL" id="GAA1236197.1"/>
    </source>
</evidence>
<dbReference type="Gene3D" id="3.30.565.10">
    <property type="entry name" value="Histidine kinase-like ATPase, C-terminal domain"/>
    <property type="match status" value="1"/>
</dbReference>
<dbReference type="SUPFAM" id="SSF55874">
    <property type="entry name" value="ATPase domain of HSP90 chaperone/DNA topoisomerase II/histidine kinase"/>
    <property type="match status" value="1"/>
</dbReference>
<dbReference type="Pfam" id="PF02518">
    <property type="entry name" value="HATPase_c"/>
    <property type="match status" value="1"/>
</dbReference>
<keyword evidence="10 12" id="KW-0472">Membrane</keyword>
<dbReference type="SMART" id="SM00387">
    <property type="entry name" value="HATPase_c"/>
    <property type="match status" value="1"/>
</dbReference>
<evidence type="ECO:0000256" key="1">
    <source>
        <dbReference type="ARBA" id="ARBA00000085"/>
    </source>
</evidence>
<dbReference type="InterPro" id="IPR003660">
    <property type="entry name" value="HAMP_dom"/>
</dbReference>
<dbReference type="InterPro" id="IPR036097">
    <property type="entry name" value="HisK_dim/P_sf"/>
</dbReference>
<evidence type="ECO:0000256" key="5">
    <source>
        <dbReference type="ARBA" id="ARBA00022679"/>
    </source>
</evidence>
<feature type="transmembrane region" description="Helical" evidence="12">
    <location>
        <begin position="174"/>
        <end position="197"/>
    </location>
</feature>
<feature type="domain" description="HAMP" evidence="14">
    <location>
        <begin position="198"/>
        <end position="250"/>
    </location>
</feature>
<comment type="caution">
    <text evidence="15">The sequence shown here is derived from an EMBL/GenBank/DDBJ whole genome shotgun (WGS) entry which is preliminary data.</text>
</comment>
<evidence type="ECO:0000256" key="10">
    <source>
        <dbReference type="ARBA" id="ARBA00023136"/>
    </source>
</evidence>
<evidence type="ECO:0000256" key="12">
    <source>
        <dbReference type="SAM" id="Phobius"/>
    </source>
</evidence>
<evidence type="ECO:0000256" key="8">
    <source>
        <dbReference type="ARBA" id="ARBA00022989"/>
    </source>
</evidence>
<evidence type="ECO:0000313" key="16">
    <source>
        <dbReference type="Proteomes" id="UP001500653"/>
    </source>
</evidence>
<dbReference type="InterPro" id="IPR005467">
    <property type="entry name" value="His_kinase_dom"/>
</dbReference>
<reference evidence="15 16" key="1">
    <citation type="journal article" date="2019" name="Int. J. Syst. Evol. Microbiol.">
        <title>The Global Catalogue of Microorganisms (GCM) 10K type strain sequencing project: providing services to taxonomists for standard genome sequencing and annotation.</title>
        <authorList>
            <consortium name="The Broad Institute Genomics Platform"/>
            <consortium name="The Broad Institute Genome Sequencing Center for Infectious Disease"/>
            <person name="Wu L."/>
            <person name="Ma J."/>
        </authorList>
    </citation>
    <scope>NUCLEOTIDE SEQUENCE [LARGE SCALE GENOMIC DNA]</scope>
    <source>
        <strain evidence="15 16">JCM 13023</strain>
    </source>
</reference>
<dbReference type="CDD" id="cd00075">
    <property type="entry name" value="HATPase"/>
    <property type="match status" value="1"/>
</dbReference>
<evidence type="ECO:0000256" key="2">
    <source>
        <dbReference type="ARBA" id="ARBA00004236"/>
    </source>
</evidence>
<dbReference type="PROSITE" id="PS50885">
    <property type="entry name" value="HAMP"/>
    <property type="match status" value="1"/>
</dbReference>
<dbReference type="InterPro" id="IPR003594">
    <property type="entry name" value="HATPase_dom"/>
</dbReference>
<dbReference type="InterPro" id="IPR003661">
    <property type="entry name" value="HisK_dim/P_dom"/>
</dbReference>
<dbReference type="CDD" id="cd06225">
    <property type="entry name" value="HAMP"/>
    <property type="match status" value="1"/>
</dbReference>
<accession>A0ABN1W8I1</accession>
<keyword evidence="9" id="KW-0902">Two-component regulatory system</keyword>